<evidence type="ECO:0000256" key="4">
    <source>
        <dbReference type="ARBA" id="ARBA00022695"/>
    </source>
</evidence>
<dbReference type="EMBL" id="FNXE01000033">
    <property type="protein sequence ID" value="SEH93189.1"/>
    <property type="molecule type" value="Genomic_DNA"/>
</dbReference>
<dbReference type="PANTHER" id="PTHR34388:SF1">
    <property type="entry name" value="DNA POLYMERASE III SUBUNIT DELTA"/>
    <property type="match status" value="1"/>
</dbReference>
<dbReference type="GO" id="GO:0003677">
    <property type="term" value="F:DNA binding"/>
    <property type="evidence" value="ECO:0007669"/>
    <property type="project" value="InterPro"/>
</dbReference>
<accession>A0A1H6M746</accession>
<feature type="domain" description="DNA polymerase III delta N-terminal" evidence="9">
    <location>
        <begin position="20"/>
        <end position="130"/>
    </location>
</feature>
<keyword evidence="12" id="KW-1185">Reference proteome</keyword>
<dbReference type="STRING" id="1159016.SAMN02927937_02205"/>
<protein>
    <recommendedName>
        <fullName evidence="2">DNA polymerase III subunit delta</fullName>
        <ecNumber evidence="1">2.7.7.7</ecNumber>
    </recommendedName>
</protein>
<dbReference type="OrthoDB" id="1172326at2"/>
<dbReference type="SUPFAM" id="SSF48019">
    <property type="entry name" value="post-AAA+ oligomerization domain-like"/>
    <property type="match status" value="1"/>
</dbReference>
<dbReference type="NCBIfam" id="TIGR01128">
    <property type="entry name" value="holA"/>
    <property type="match status" value="1"/>
</dbReference>
<evidence type="ECO:0000256" key="1">
    <source>
        <dbReference type="ARBA" id="ARBA00012417"/>
    </source>
</evidence>
<dbReference type="GO" id="GO:0006261">
    <property type="term" value="P:DNA-templated DNA replication"/>
    <property type="evidence" value="ECO:0007669"/>
    <property type="project" value="TreeGrafter"/>
</dbReference>
<dbReference type="PANTHER" id="PTHR34388">
    <property type="entry name" value="DNA POLYMERASE III SUBUNIT DELTA"/>
    <property type="match status" value="1"/>
</dbReference>
<evidence type="ECO:0000256" key="5">
    <source>
        <dbReference type="ARBA" id="ARBA00022705"/>
    </source>
</evidence>
<keyword evidence="3" id="KW-0808">Transferase</keyword>
<comment type="catalytic activity">
    <reaction evidence="8">
        <text>DNA(n) + a 2'-deoxyribonucleoside 5'-triphosphate = DNA(n+1) + diphosphate</text>
        <dbReference type="Rhea" id="RHEA:22508"/>
        <dbReference type="Rhea" id="RHEA-COMP:17339"/>
        <dbReference type="Rhea" id="RHEA-COMP:17340"/>
        <dbReference type="ChEBI" id="CHEBI:33019"/>
        <dbReference type="ChEBI" id="CHEBI:61560"/>
        <dbReference type="ChEBI" id="CHEBI:173112"/>
        <dbReference type="EC" id="2.7.7.7"/>
    </reaction>
</comment>
<name>A0A1H6M746_9FLAO</name>
<evidence type="ECO:0000256" key="2">
    <source>
        <dbReference type="ARBA" id="ARBA00017703"/>
    </source>
</evidence>
<dbReference type="SUPFAM" id="SSF52540">
    <property type="entry name" value="P-loop containing nucleoside triphosphate hydrolases"/>
    <property type="match status" value="1"/>
</dbReference>
<dbReference type="Pfam" id="PF21694">
    <property type="entry name" value="DNA_pol3_delta_C"/>
    <property type="match status" value="1"/>
</dbReference>
<evidence type="ECO:0000256" key="3">
    <source>
        <dbReference type="ARBA" id="ARBA00022679"/>
    </source>
</evidence>
<sequence length="339" mass="38768">MNELKKILTSIKKEGYKPVYFLMGEEPYFIDVLCDYITANAVPEEEKSFNQMVVYGKDNSINDIMSQARQYPFMGDRMLVVVKEAQDLVKTIEQFSGYFKSVQPSTVLVFCYKYKTLDKRKELYKTLSKSEFAEVFESNKLKDYQIEGWLKSFVADENLDIEPKATAMLVEFLGNDLSKIANEISKLKIVLKNDRLITADLVEENIGISKEYNNFELINAVANKNEAKAFTIAKYFALNTKNNPLVVTVALFYNFFSRLLQYHGIIYKNTGTNPADIAKQLGISPYGLKDYQTAAKVYPMKKVSQNIAVIREIDLKGKGVNGTLTHDDLLKELLIKTFR</sequence>
<dbReference type="InterPro" id="IPR010372">
    <property type="entry name" value="DNA_pol3_delta_N"/>
</dbReference>
<dbReference type="Gene3D" id="1.20.272.10">
    <property type="match status" value="1"/>
</dbReference>
<proteinExistence type="inferred from homology"/>
<dbReference type="GO" id="GO:0009360">
    <property type="term" value="C:DNA polymerase III complex"/>
    <property type="evidence" value="ECO:0007669"/>
    <property type="project" value="InterPro"/>
</dbReference>
<evidence type="ECO:0000256" key="8">
    <source>
        <dbReference type="ARBA" id="ARBA00049244"/>
    </source>
</evidence>
<evidence type="ECO:0000256" key="6">
    <source>
        <dbReference type="ARBA" id="ARBA00022932"/>
    </source>
</evidence>
<dbReference type="InterPro" id="IPR005790">
    <property type="entry name" value="DNA_polIII_delta"/>
</dbReference>
<dbReference type="Gene3D" id="1.10.8.60">
    <property type="match status" value="1"/>
</dbReference>
<dbReference type="GO" id="GO:0003887">
    <property type="term" value="F:DNA-directed DNA polymerase activity"/>
    <property type="evidence" value="ECO:0007669"/>
    <property type="project" value="UniProtKB-KW"/>
</dbReference>
<comment type="similarity">
    <text evidence="7">Belongs to the DNA polymerase HolA subunit family.</text>
</comment>
<organism evidence="11 12">
    <name type="scientific">Paenimyroides marinum</name>
    <dbReference type="NCBI Taxonomy" id="1159016"/>
    <lineage>
        <taxon>Bacteria</taxon>
        <taxon>Pseudomonadati</taxon>
        <taxon>Bacteroidota</taxon>
        <taxon>Flavobacteriia</taxon>
        <taxon>Flavobacteriales</taxon>
        <taxon>Flavobacteriaceae</taxon>
        <taxon>Paenimyroides</taxon>
    </lineage>
</organism>
<dbReference type="InterPro" id="IPR048466">
    <property type="entry name" value="DNA_pol3_delta-like_C"/>
</dbReference>
<keyword evidence="5" id="KW-0235">DNA replication</keyword>
<evidence type="ECO:0000256" key="7">
    <source>
        <dbReference type="ARBA" id="ARBA00034754"/>
    </source>
</evidence>
<dbReference type="Gene3D" id="3.40.50.300">
    <property type="entry name" value="P-loop containing nucleotide triphosphate hydrolases"/>
    <property type="match status" value="1"/>
</dbReference>
<evidence type="ECO:0000259" key="9">
    <source>
        <dbReference type="Pfam" id="PF06144"/>
    </source>
</evidence>
<feature type="domain" description="DNA polymerase III delta subunit-like C-terminal" evidence="10">
    <location>
        <begin position="213"/>
        <end position="320"/>
    </location>
</feature>
<dbReference type="Proteomes" id="UP000199634">
    <property type="component" value="Unassembled WGS sequence"/>
</dbReference>
<gene>
    <name evidence="11" type="ORF">SAMN02927937_02205</name>
</gene>
<dbReference type="EC" id="2.7.7.7" evidence="1"/>
<evidence type="ECO:0000313" key="12">
    <source>
        <dbReference type="Proteomes" id="UP000199634"/>
    </source>
</evidence>
<reference evidence="12" key="1">
    <citation type="submission" date="2016-10" db="EMBL/GenBank/DDBJ databases">
        <authorList>
            <person name="Varghese N."/>
            <person name="Submissions S."/>
        </authorList>
    </citation>
    <scope>NUCLEOTIDE SEQUENCE [LARGE SCALE GENOMIC DNA]</scope>
    <source>
        <strain evidence="12">CGMCC 1.10825</strain>
    </source>
</reference>
<dbReference type="InterPro" id="IPR008921">
    <property type="entry name" value="DNA_pol3_clamp-load_cplx_C"/>
</dbReference>
<keyword evidence="6" id="KW-0239">DNA-directed DNA polymerase</keyword>
<evidence type="ECO:0000259" key="10">
    <source>
        <dbReference type="Pfam" id="PF21694"/>
    </source>
</evidence>
<dbReference type="InterPro" id="IPR027417">
    <property type="entry name" value="P-loop_NTPase"/>
</dbReference>
<dbReference type="AlphaFoldDB" id="A0A1H6M746"/>
<dbReference type="RefSeq" id="WP_091100587.1">
    <property type="nucleotide sequence ID" value="NZ_FNXE01000033.1"/>
</dbReference>
<keyword evidence="4" id="KW-0548">Nucleotidyltransferase</keyword>
<dbReference type="Pfam" id="PF06144">
    <property type="entry name" value="DNA_pol3_delta"/>
    <property type="match status" value="1"/>
</dbReference>
<evidence type="ECO:0000313" key="11">
    <source>
        <dbReference type="EMBL" id="SEH93189.1"/>
    </source>
</evidence>